<evidence type="ECO:0000313" key="2">
    <source>
        <dbReference type="EMBL" id="PRQ07367.1"/>
    </source>
</evidence>
<protein>
    <submittedName>
        <fullName evidence="2">ABC transporter ATP-binding/permease protein</fullName>
        <ecNumber evidence="2">3.6.3.-</ecNumber>
    </submittedName>
</protein>
<dbReference type="SUPFAM" id="SSF49879">
    <property type="entry name" value="SMAD/FHA domain"/>
    <property type="match status" value="1"/>
</dbReference>
<organism evidence="2 3">
    <name type="scientific">Enhygromyxa salina</name>
    <dbReference type="NCBI Taxonomy" id="215803"/>
    <lineage>
        <taxon>Bacteria</taxon>
        <taxon>Pseudomonadati</taxon>
        <taxon>Myxococcota</taxon>
        <taxon>Polyangia</taxon>
        <taxon>Nannocystales</taxon>
        <taxon>Nannocystaceae</taxon>
        <taxon>Enhygromyxa</taxon>
    </lineage>
</organism>
<dbReference type="InterPro" id="IPR050923">
    <property type="entry name" value="Cell_Proc_Reg/RNA_Proc"/>
</dbReference>
<name>A0A2S9YQJ6_9BACT</name>
<evidence type="ECO:0000313" key="3">
    <source>
        <dbReference type="Proteomes" id="UP000238823"/>
    </source>
</evidence>
<proteinExistence type="predicted"/>
<sequence>MAVAQYRLKIGARTLKLPEGTVDVGRSADCWLTLDDDLISRYHARFHVSDDLAVLEDLKSRNGTFVNGEQLDGKITLHHGDKVRIGHEVISFVETELDDDESSDALRRTIGPGEDSKFPSLIGALVEKSLSMGKFKEAERYALALTNQLASAKVPVDHPTAQSAVNCLVQLAEKTSSGVWLDRVFRLHAAKGWIMQPKVIKQVQGALDRIPRVPGSGLQDYENALRTMAREGQDVPAKLMTEVAEIFDAYGKN</sequence>
<keyword evidence="2" id="KW-0547">Nucleotide-binding</keyword>
<dbReference type="PROSITE" id="PS50006">
    <property type="entry name" value="FHA_DOMAIN"/>
    <property type="match status" value="1"/>
</dbReference>
<comment type="caution">
    <text evidence="2">The sequence shown here is derived from an EMBL/GenBank/DDBJ whole genome shotgun (WGS) entry which is preliminary data.</text>
</comment>
<keyword evidence="2" id="KW-0378">Hydrolase</keyword>
<dbReference type="GO" id="GO:0005524">
    <property type="term" value="F:ATP binding"/>
    <property type="evidence" value="ECO:0007669"/>
    <property type="project" value="UniProtKB-KW"/>
</dbReference>
<evidence type="ECO:0000259" key="1">
    <source>
        <dbReference type="PROSITE" id="PS50006"/>
    </source>
</evidence>
<feature type="domain" description="FHA" evidence="1">
    <location>
        <begin position="22"/>
        <end position="71"/>
    </location>
</feature>
<dbReference type="AlphaFoldDB" id="A0A2S9YQJ6"/>
<dbReference type="CDD" id="cd00060">
    <property type="entry name" value="FHA"/>
    <property type="match status" value="1"/>
</dbReference>
<accession>A0A2S9YQJ6</accession>
<dbReference type="GO" id="GO:0016787">
    <property type="term" value="F:hydrolase activity"/>
    <property type="evidence" value="ECO:0007669"/>
    <property type="project" value="UniProtKB-KW"/>
</dbReference>
<dbReference type="Proteomes" id="UP000238823">
    <property type="component" value="Unassembled WGS sequence"/>
</dbReference>
<dbReference type="Pfam" id="PF00498">
    <property type="entry name" value="FHA"/>
    <property type="match status" value="1"/>
</dbReference>
<dbReference type="InterPro" id="IPR000253">
    <property type="entry name" value="FHA_dom"/>
</dbReference>
<reference evidence="2 3" key="1">
    <citation type="submission" date="2018-03" db="EMBL/GenBank/DDBJ databases">
        <title>Draft Genome Sequences of the Obligatory Marine Myxobacteria Enhygromyxa salina SWB007.</title>
        <authorList>
            <person name="Poehlein A."/>
            <person name="Moghaddam J.A."/>
            <person name="Harms H."/>
            <person name="Alanjari M."/>
            <person name="Koenig G.M."/>
            <person name="Daniel R."/>
            <person name="Schaeberle T.F."/>
        </authorList>
    </citation>
    <scope>NUCLEOTIDE SEQUENCE [LARGE SCALE GENOMIC DNA]</scope>
    <source>
        <strain evidence="2 3">SWB007</strain>
    </source>
</reference>
<keyword evidence="2" id="KW-0067">ATP-binding</keyword>
<dbReference type="EMBL" id="PVNL01000057">
    <property type="protein sequence ID" value="PRQ07367.1"/>
    <property type="molecule type" value="Genomic_DNA"/>
</dbReference>
<dbReference type="PANTHER" id="PTHR23308">
    <property type="entry name" value="NUCLEAR INHIBITOR OF PROTEIN PHOSPHATASE-1"/>
    <property type="match status" value="1"/>
</dbReference>
<dbReference type="EC" id="3.6.3.-" evidence="2"/>
<dbReference type="InterPro" id="IPR008984">
    <property type="entry name" value="SMAD_FHA_dom_sf"/>
</dbReference>
<dbReference type="Gene3D" id="2.60.200.20">
    <property type="match status" value="1"/>
</dbReference>
<dbReference type="SMART" id="SM00240">
    <property type="entry name" value="FHA"/>
    <property type="match status" value="1"/>
</dbReference>
<gene>
    <name evidence="2" type="ORF">ENSA7_30790</name>
</gene>